<dbReference type="EMBL" id="FOBF01000006">
    <property type="protein sequence ID" value="SEL64192.1"/>
    <property type="molecule type" value="Genomic_DNA"/>
</dbReference>
<dbReference type="RefSeq" id="WP_055503646.1">
    <property type="nucleotide sequence ID" value="NZ_BBZG01000001.1"/>
</dbReference>
<dbReference type="STRING" id="46177.SAMN05660976_02935"/>
<evidence type="ECO:0008006" key="4">
    <source>
        <dbReference type="Google" id="ProtNLM"/>
    </source>
</evidence>
<evidence type="ECO:0000313" key="3">
    <source>
        <dbReference type="Proteomes" id="UP000198953"/>
    </source>
</evidence>
<protein>
    <recommendedName>
        <fullName evidence="4">Small secreted domain</fullName>
    </recommendedName>
</protein>
<evidence type="ECO:0000313" key="2">
    <source>
        <dbReference type="EMBL" id="SEL64192.1"/>
    </source>
</evidence>
<name>A0A1H7RVF7_9ACTN</name>
<feature type="chain" id="PRO_5011748949" description="Small secreted domain" evidence="1">
    <location>
        <begin position="27"/>
        <end position="81"/>
    </location>
</feature>
<dbReference type="AlphaFoldDB" id="A0A1H7RVF7"/>
<gene>
    <name evidence="2" type="ORF">SAMN05660976_02935</name>
</gene>
<reference evidence="2 3" key="1">
    <citation type="submission" date="2016-10" db="EMBL/GenBank/DDBJ databases">
        <authorList>
            <person name="de Groot N.N."/>
        </authorList>
    </citation>
    <scope>NUCLEOTIDE SEQUENCE [LARGE SCALE GENOMIC DNA]</scope>
    <source>
        <strain evidence="2 3">DSM 43357</strain>
    </source>
</reference>
<dbReference type="Proteomes" id="UP000198953">
    <property type="component" value="Unassembled WGS sequence"/>
</dbReference>
<feature type="signal peptide" evidence="1">
    <location>
        <begin position="1"/>
        <end position="26"/>
    </location>
</feature>
<evidence type="ECO:0000256" key="1">
    <source>
        <dbReference type="SAM" id="SignalP"/>
    </source>
</evidence>
<keyword evidence="1" id="KW-0732">Signal</keyword>
<sequence length="81" mass="7953">MIKKLCVTGAVAAAAGLVLLSAPAQADTRASNSSSNRSAVQAGNIFGGLVLSNVAGRSATSVNNVNGIAGTAVDDSELSHR</sequence>
<organism evidence="2 3">
    <name type="scientific">Nonomuraea pusilla</name>
    <dbReference type="NCBI Taxonomy" id="46177"/>
    <lineage>
        <taxon>Bacteria</taxon>
        <taxon>Bacillati</taxon>
        <taxon>Actinomycetota</taxon>
        <taxon>Actinomycetes</taxon>
        <taxon>Streptosporangiales</taxon>
        <taxon>Streptosporangiaceae</taxon>
        <taxon>Nonomuraea</taxon>
    </lineage>
</organism>
<accession>A0A1H7RVF7</accession>
<proteinExistence type="predicted"/>
<keyword evidence="3" id="KW-1185">Reference proteome</keyword>